<dbReference type="InterPro" id="IPR051199">
    <property type="entry name" value="LPS_LOS_Heptosyltrfase"/>
</dbReference>
<evidence type="ECO:0000256" key="1">
    <source>
        <dbReference type="ARBA" id="ARBA00022676"/>
    </source>
</evidence>
<evidence type="ECO:0000313" key="6">
    <source>
        <dbReference type="Proteomes" id="UP000255139"/>
    </source>
</evidence>
<keyword evidence="6" id="KW-1185">Reference proteome</keyword>
<dbReference type="EC" id="2.4.1.-" evidence="3"/>
<keyword evidence="1 3" id="KW-0328">Glycosyltransferase</keyword>
<reference evidence="3 6" key="2">
    <citation type="submission" date="2018-06" db="EMBL/GenBank/DDBJ databases">
        <authorList>
            <consortium name="Pathogen Informatics"/>
            <person name="Doyle S."/>
        </authorList>
    </citation>
    <scope>NUCLEOTIDE SEQUENCE [LARGE SCALE GENOMIC DNA]</scope>
    <source>
        <strain evidence="3 6">NCTC12714</strain>
    </source>
</reference>
<dbReference type="OrthoDB" id="5329369at2"/>
<gene>
    <name evidence="4" type="ORF">LS73_001310</name>
    <name evidence="3" type="ORF">NCTC12714_00049</name>
</gene>
<dbReference type="SUPFAM" id="SSF53756">
    <property type="entry name" value="UDP-Glycosyltransferase/glycogen phosphorylase"/>
    <property type="match status" value="1"/>
</dbReference>
<dbReference type="RefSeq" id="WP_052089880.1">
    <property type="nucleotide sequence ID" value="NZ_FZML01000017.1"/>
</dbReference>
<dbReference type="GO" id="GO:0009244">
    <property type="term" value="P:lipopolysaccharide core region biosynthetic process"/>
    <property type="evidence" value="ECO:0007669"/>
    <property type="project" value="TreeGrafter"/>
</dbReference>
<evidence type="ECO:0000313" key="3">
    <source>
        <dbReference type="EMBL" id="STQ85274.1"/>
    </source>
</evidence>
<dbReference type="Proteomes" id="UP000255139">
    <property type="component" value="Unassembled WGS sequence"/>
</dbReference>
<dbReference type="GO" id="GO:0008713">
    <property type="term" value="F:ADP-heptose-lipopolysaccharide heptosyltransferase activity"/>
    <property type="evidence" value="ECO:0007669"/>
    <property type="project" value="TreeGrafter"/>
</dbReference>
<reference evidence="4 5" key="1">
    <citation type="journal article" date="2014" name="Genome Announc.">
        <title>Draft genome sequences of eight enterohepatic helicobacter species isolated from both laboratory and wild rodents.</title>
        <authorList>
            <person name="Sheh A."/>
            <person name="Shen Z."/>
            <person name="Fox J.G."/>
        </authorList>
    </citation>
    <scope>NUCLEOTIDE SEQUENCE [LARGE SCALE GENOMIC DNA]</scope>
    <source>
        <strain evidence="4 5">ST1</strain>
    </source>
</reference>
<evidence type="ECO:0000313" key="5">
    <source>
        <dbReference type="Proteomes" id="UP000029922"/>
    </source>
</evidence>
<protein>
    <submittedName>
        <fullName evidence="3">ADP-heptose--lipooligosaccharide heptosyltransferase II</fullName>
        <ecNumber evidence="3">2.4.1.-</ecNumber>
    </submittedName>
</protein>
<dbReference type="EMBL" id="UGJE01000002">
    <property type="protein sequence ID" value="STQ85274.1"/>
    <property type="molecule type" value="Genomic_DNA"/>
</dbReference>
<dbReference type="InterPro" id="IPR002201">
    <property type="entry name" value="Glyco_trans_9"/>
</dbReference>
<evidence type="ECO:0000256" key="2">
    <source>
        <dbReference type="ARBA" id="ARBA00022679"/>
    </source>
</evidence>
<sequence>MVVGFLFSQLGLGEIAIGFEAFYAIKKVYNAKLVVFGQECMKNLLEYCNFVDLCLPTQANDINSQNVDYLILSNSKSWFINFAKGTNAKCIICATKITSLFSIKCKTVPIYFCKKYENLDERELLLSYVRKINPSYYDSKINMIDLSQAKITYTKTHKQFVLSQIQDKVQNLTNTTDKVFLILVNPFNKACPYSLHLNKWIELARKIARKVPKETENMKLIPIIATYPQVHEQFMKTVKKEGLDTKDIIIFENNDDLLNLVCLISQTSLVISPSTGAIHVACNQRIPTIGVYPKYDTRRWATHNKKYIFLEKPLNEISQSQEIESIEQILKMLESMLSQHEIAPINLKSN</sequence>
<dbReference type="PANTHER" id="PTHR30160:SF15">
    <property type="entry name" value="GLYCOSYLTRANSFERASE HI_0523-RELATED"/>
    <property type="match status" value="1"/>
</dbReference>
<dbReference type="Proteomes" id="UP000029922">
    <property type="component" value="Unassembled WGS sequence"/>
</dbReference>
<proteinExistence type="predicted"/>
<dbReference type="PANTHER" id="PTHR30160">
    <property type="entry name" value="TETRAACYLDISACCHARIDE 4'-KINASE-RELATED"/>
    <property type="match status" value="1"/>
</dbReference>
<dbReference type="GO" id="GO:0005829">
    <property type="term" value="C:cytosol"/>
    <property type="evidence" value="ECO:0007669"/>
    <property type="project" value="TreeGrafter"/>
</dbReference>
<dbReference type="AlphaFoldDB" id="A0A377PSD1"/>
<accession>A0A377PSD1</accession>
<evidence type="ECO:0000313" key="4">
    <source>
        <dbReference type="EMBL" id="TLE01350.1"/>
    </source>
</evidence>
<dbReference type="Gene3D" id="3.40.50.2000">
    <property type="entry name" value="Glycogen Phosphorylase B"/>
    <property type="match status" value="1"/>
</dbReference>
<keyword evidence="2 3" id="KW-0808">Transferase</keyword>
<name>A0A377PSD1_9HELI</name>
<dbReference type="Pfam" id="PF01075">
    <property type="entry name" value="Glyco_transf_9"/>
    <property type="match status" value="1"/>
</dbReference>
<dbReference type="EMBL" id="JRPD02000002">
    <property type="protein sequence ID" value="TLE01350.1"/>
    <property type="molecule type" value="Genomic_DNA"/>
</dbReference>
<organism evidence="3 6">
    <name type="scientific">Helicobacter muridarum</name>
    <dbReference type="NCBI Taxonomy" id="216"/>
    <lineage>
        <taxon>Bacteria</taxon>
        <taxon>Pseudomonadati</taxon>
        <taxon>Campylobacterota</taxon>
        <taxon>Epsilonproteobacteria</taxon>
        <taxon>Campylobacterales</taxon>
        <taxon>Helicobacteraceae</taxon>
        <taxon>Helicobacter</taxon>
    </lineage>
</organism>